<name>A0A9J6DIV2_RHIMP</name>
<dbReference type="VEuPathDB" id="VectorBase:LOC119186298"/>
<dbReference type="Proteomes" id="UP000821866">
    <property type="component" value="Chromosome 7"/>
</dbReference>
<feature type="compositionally biased region" description="Basic residues" evidence="1">
    <location>
        <begin position="13"/>
        <end position="25"/>
    </location>
</feature>
<evidence type="ECO:0000313" key="2">
    <source>
        <dbReference type="EMBL" id="KAH8021848.1"/>
    </source>
</evidence>
<protein>
    <submittedName>
        <fullName evidence="2">Uncharacterized protein</fullName>
    </submittedName>
</protein>
<sequence>MLAQAEGVDSQKKPSKATGKRNKAGKKAEEDAETKHRMDGGKKPVEEGKEANGEKDREGKEEEKQSRKKKETEKQGDEVKKVDSTDEKLKSPLTQEGTTPGVVGFRNRQDLESSPTDWNDTTLTEHATDHGATTMNPFMDIVETFGEVGVGDGLRDFELPSPEGPHNTVGFALDWLMGLGPSFKLQRPRDNLLAARFLISTSADYFSILQARSS</sequence>
<feature type="compositionally biased region" description="Basic and acidic residues" evidence="1">
    <location>
        <begin position="26"/>
        <end position="90"/>
    </location>
</feature>
<feature type="compositionally biased region" description="Polar residues" evidence="1">
    <location>
        <begin position="112"/>
        <end position="123"/>
    </location>
</feature>
<feature type="region of interest" description="Disordered" evidence="1">
    <location>
        <begin position="1"/>
        <end position="123"/>
    </location>
</feature>
<accession>A0A9J6DIV2</accession>
<evidence type="ECO:0000256" key="1">
    <source>
        <dbReference type="SAM" id="MobiDB-lite"/>
    </source>
</evidence>
<reference evidence="2" key="1">
    <citation type="journal article" date="2020" name="Cell">
        <title>Large-Scale Comparative Analyses of Tick Genomes Elucidate Their Genetic Diversity and Vector Capacities.</title>
        <authorList>
            <consortium name="Tick Genome and Microbiome Consortium (TIGMIC)"/>
            <person name="Jia N."/>
            <person name="Wang J."/>
            <person name="Shi W."/>
            <person name="Du L."/>
            <person name="Sun Y."/>
            <person name="Zhan W."/>
            <person name="Jiang J.F."/>
            <person name="Wang Q."/>
            <person name="Zhang B."/>
            <person name="Ji P."/>
            <person name="Bell-Sakyi L."/>
            <person name="Cui X.M."/>
            <person name="Yuan T.T."/>
            <person name="Jiang B.G."/>
            <person name="Yang W.F."/>
            <person name="Lam T.T."/>
            <person name="Chang Q.C."/>
            <person name="Ding S.J."/>
            <person name="Wang X.J."/>
            <person name="Zhu J.G."/>
            <person name="Ruan X.D."/>
            <person name="Zhao L."/>
            <person name="Wei J.T."/>
            <person name="Ye R.Z."/>
            <person name="Que T.C."/>
            <person name="Du C.H."/>
            <person name="Zhou Y.H."/>
            <person name="Cheng J.X."/>
            <person name="Dai P.F."/>
            <person name="Guo W.B."/>
            <person name="Han X.H."/>
            <person name="Huang E.J."/>
            <person name="Li L.F."/>
            <person name="Wei W."/>
            <person name="Gao Y.C."/>
            <person name="Liu J.Z."/>
            <person name="Shao H.Z."/>
            <person name="Wang X."/>
            <person name="Wang C.C."/>
            <person name="Yang T.C."/>
            <person name="Huo Q.B."/>
            <person name="Li W."/>
            <person name="Chen H.Y."/>
            <person name="Chen S.E."/>
            <person name="Zhou L.G."/>
            <person name="Ni X.B."/>
            <person name="Tian J.H."/>
            <person name="Sheng Y."/>
            <person name="Liu T."/>
            <person name="Pan Y.S."/>
            <person name="Xia L.Y."/>
            <person name="Li J."/>
            <person name="Zhao F."/>
            <person name="Cao W.C."/>
        </authorList>
    </citation>
    <scope>NUCLEOTIDE SEQUENCE</scope>
    <source>
        <strain evidence="2">Rmic-2018</strain>
    </source>
</reference>
<comment type="caution">
    <text evidence="2">The sequence shown here is derived from an EMBL/GenBank/DDBJ whole genome shotgun (WGS) entry which is preliminary data.</text>
</comment>
<gene>
    <name evidence="2" type="ORF">HPB51_018697</name>
</gene>
<keyword evidence="3" id="KW-1185">Reference proteome</keyword>
<proteinExistence type="predicted"/>
<reference evidence="2" key="2">
    <citation type="submission" date="2021-09" db="EMBL/GenBank/DDBJ databases">
        <authorList>
            <person name="Jia N."/>
            <person name="Wang J."/>
            <person name="Shi W."/>
            <person name="Du L."/>
            <person name="Sun Y."/>
            <person name="Zhan W."/>
            <person name="Jiang J."/>
            <person name="Wang Q."/>
            <person name="Zhang B."/>
            <person name="Ji P."/>
            <person name="Sakyi L.B."/>
            <person name="Cui X."/>
            <person name="Yuan T."/>
            <person name="Jiang B."/>
            <person name="Yang W."/>
            <person name="Lam T.T.-Y."/>
            <person name="Chang Q."/>
            <person name="Ding S."/>
            <person name="Wang X."/>
            <person name="Zhu J."/>
            <person name="Ruan X."/>
            <person name="Zhao L."/>
            <person name="Wei J."/>
            <person name="Que T."/>
            <person name="Du C."/>
            <person name="Cheng J."/>
            <person name="Dai P."/>
            <person name="Han X."/>
            <person name="Huang E."/>
            <person name="Gao Y."/>
            <person name="Liu J."/>
            <person name="Shao H."/>
            <person name="Ye R."/>
            <person name="Li L."/>
            <person name="Wei W."/>
            <person name="Wang X."/>
            <person name="Wang C."/>
            <person name="Huo Q."/>
            <person name="Li W."/>
            <person name="Guo W."/>
            <person name="Chen H."/>
            <person name="Chen S."/>
            <person name="Zhou L."/>
            <person name="Zhou L."/>
            <person name="Ni X."/>
            <person name="Tian J."/>
            <person name="Zhou Y."/>
            <person name="Sheng Y."/>
            <person name="Liu T."/>
            <person name="Pan Y."/>
            <person name="Xia L."/>
            <person name="Li J."/>
            <person name="Zhao F."/>
            <person name="Cao W."/>
        </authorList>
    </citation>
    <scope>NUCLEOTIDE SEQUENCE</scope>
    <source>
        <strain evidence="2">Rmic-2018</strain>
        <tissue evidence="2">Larvae</tissue>
    </source>
</reference>
<organism evidence="2 3">
    <name type="scientific">Rhipicephalus microplus</name>
    <name type="common">Cattle tick</name>
    <name type="synonym">Boophilus microplus</name>
    <dbReference type="NCBI Taxonomy" id="6941"/>
    <lineage>
        <taxon>Eukaryota</taxon>
        <taxon>Metazoa</taxon>
        <taxon>Ecdysozoa</taxon>
        <taxon>Arthropoda</taxon>
        <taxon>Chelicerata</taxon>
        <taxon>Arachnida</taxon>
        <taxon>Acari</taxon>
        <taxon>Parasitiformes</taxon>
        <taxon>Ixodida</taxon>
        <taxon>Ixodoidea</taxon>
        <taxon>Ixodidae</taxon>
        <taxon>Rhipicephalinae</taxon>
        <taxon>Rhipicephalus</taxon>
        <taxon>Boophilus</taxon>
    </lineage>
</organism>
<dbReference type="AlphaFoldDB" id="A0A9J6DIV2"/>
<evidence type="ECO:0000313" key="3">
    <source>
        <dbReference type="Proteomes" id="UP000821866"/>
    </source>
</evidence>
<dbReference type="EMBL" id="JABSTU010000009">
    <property type="protein sequence ID" value="KAH8021848.1"/>
    <property type="molecule type" value="Genomic_DNA"/>
</dbReference>